<dbReference type="RefSeq" id="WP_211976126.1">
    <property type="nucleotide sequence ID" value="NZ_CBFHAM010000025.1"/>
</dbReference>
<protein>
    <submittedName>
        <fullName evidence="2">DUF2961 domain-containing protein</fullName>
    </submittedName>
</protein>
<dbReference type="InterPro" id="IPR021345">
    <property type="entry name" value="DUF2961"/>
</dbReference>
<gene>
    <name evidence="2" type="ORF">KE626_26925</name>
</gene>
<keyword evidence="1" id="KW-0732">Signal</keyword>
<reference evidence="2 3" key="1">
    <citation type="submission" date="2021-04" db="EMBL/GenBank/DDBJ databases">
        <title>Chitinophaga sp. nov., isolated from the rhizosphere soil.</title>
        <authorList>
            <person name="He S."/>
        </authorList>
    </citation>
    <scope>NUCLEOTIDE SEQUENCE [LARGE SCALE GENOMIC DNA]</scope>
    <source>
        <strain evidence="2 3">2R12</strain>
    </source>
</reference>
<sequence length="744" mass="83976">MKKILSYVCLYVLLPLFLQAQHTSKIPVVPAGEDAYLMWEKWPMQRLGVRTYMRSTYDRAGGNEHADAGHFLFMNGEHENITLDVNGKGILYFFRSNHWHGSPWHFITDGQDHVISEAGTADPVNARRDIKGGGFIPALPFPRPLAWTWGDTKGADLIWTPIPFEQSVRLAYSRTHYGTGYYIYQLFADPQNLSRPIHSWNLQQAPDPAVIALLNKSGTDIAPQHIPQQKGSVTLNHEKILLATIRRRNSTVRAFKLSLPLEKAEQLERVWIRITWDDAAAPSVDAPLCLFFGAGTLHNRDNREYLVKGFPINIRFDTLQHKVVLACYYPMPFFKSAKFELTGITPDEHTKIDYEIRYAPDKTQPQWNAYFHANYQDFPAPEPGKDLILLDTRGAEGHANWSGSFAGTSFVFTHKGELGTLEGDPRFFFDDSQTPQAQGTGTEEWGGGGDYWGGENMTLPFAGHPCGVAKKEQAKDPKDLLHSAYRFLLADMMPFGRNAKIQLEHGGENLSREHYESVTYWYGLPAPSLLKTDELDVGNIASENSHGWYSPQSSPVENIVSRYELGIDSFVVRNPPGTSPEKIKQEVYPAHQEDGRYTQGTSTFTVQLDPANKGALLRRTLDYSHPNQKAAVYIADGNGDTAHLQWTYAGTWYLAGANTGVFSNVPKELDNRVHIVQTSNRRFRDDEWLVPPALTKGRSRIRVRLVFVPVSQEVYPGYPFPGANAWSELRYTVYSYVTPAFKVK</sequence>
<evidence type="ECO:0000313" key="2">
    <source>
        <dbReference type="EMBL" id="MBS0030989.1"/>
    </source>
</evidence>
<dbReference type="EMBL" id="JAGTXB010000018">
    <property type="protein sequence ID" value="MBS0030989.1"/>
    <property type="molecule type" value="Genomic_DNA"/>
</dbReference>
<feature type="signal peptide" evidence="1">
    <location>
        <begin position="1"/>
        <end position="20"/>
    </location>
</feature>
<keyword evidence="3" id="KW-1185">Reference proteome</keyword>
<dbReference type="Proteomes" id="UP000676386">
    <property type="component" value="Unassembled WGS sequence"/>
</dbReference>
<proteinExistence type="predicted"/>
<dbReference type="Pfam" id="PF11175">
    <property type="entry name" value="DUF2961"/>
    <property type="match status" value="1"/>
</dbReference>
<evidence type="ECO:0000313" key="3">
    <source>
        <dbReference type="Proteomes" id="UP000676386"/>
    </source>
</evidence>
<feature type="chain" id="PRO_5046189280" evidence="1">
    <location>
        <begin position="21"/>
        <end position="744"/>
    </location>
</feature>
<comment type="caution">
    <text evidence="2">The sequence shown here is derived from an EMBL/GenBank/DDBJ whole genome shotgun (WGS) entry which is preliminary data.</text>
</comment>
<dbReference type="Gene3D" id="2.60.120.1390">
    <property type="match status" value="1"/>
</dbReference>
<organism evidence="2 3">
    <name type="scientific">Chitinophaga hostae</name>
    <dbReference type="NCBI Taxonomy" id="2831022"/>
    <lineage>
        <taxon>Bacteria</taxon>
        <taxon>Pseudomonadati</taxon>
        <taxon>Bacteroidota</taxon>
        <taxon>Chitinophagia</taxon>
        <taxon>Chitinophagales</taxon>
        <taxon>Chitinophagaceae</taxon>
        <taxon>Chitinophaga</taxon>
    </lineage>
</organism>
<accession>A0ABS5J727</accession>
<evidence type="ECO:0000256" key="1">
    <source>
        <dbReference type="SAM" id="SignalP"/>
    </source>
</evidence>
<name>A0ABS5J727_9BACT</name>